<dbReference type="Proteomes" id="UP001632038">
    <property type="component" value="Unassembled WGS sequence"/>
</dbReference>
<gene>
    <name evidence="11" type="ORF">CASFOL_028921</name>
</gene>
<feature type="chain" id="PRO_5044778208" description="Dolichyl-diphosphooligosaccharide--protein glycosyltransferase subunit 3B" evidence="10">
    <location>
        <begin position="23"/>
        <end position="336"/>
    </location>
</feature>
<dbReference type="GO" id="GO:0005789">
    <property type="term" value="C:endoplasmic reticulum membrane"/>
    <property type="evidence" value="ECO:0007669"/>
    <property type="project" value="UniProtKB-SubCell"/>
</dbReference>
<dbReference type="Pfam" id="PF04756">
    <property type="entry name" value="OST3_OST6"/>
    <property type="match status" value="1"/>
</dbReference>
<evidence type="ECO:0000256" key="9">
    <source>
        <dbReference type="SAM" id="Phobius"/>
    </source>
</evidence>
<evidence type="ECO:0000256" key="2">
    <source>
        <dbReference type="ARBA" id="ARBA00004477"/>
    </source>
</evidence>
<keyword evidence="12" id="KW-1185">Reference proteome</keyword>
<evidence type="ECO:0000256" key="3">
    <source>
        <dbReference type="ARBA" id="ARBA00009561"/>
    </source>
</evidence>
<proteinExistence type="inferred from homology"/>
<keyword evidence="8 9" id="KW-0472">Membrane</keyword>
<evidence type="ECO:0000256" key="6">
    <source>
        <dbReference type="ARBA" id="ARBA00022824"/>
    </source>
</evidence>
<feature type="transmembrane region" description="Helical" evidence="9">
    <location>
        <begin position="185"/>
        <end position="204"/>
    </location>
</feature>
<dbReference type="PANTHER" id="PTHR12692:SF0">
    <property type="entry name" value="GH11935P"/>
    <property type="match status" value="1"/>
</dbReference>
<feature type="signal peptide" evidence="10">
    <location>
        <begin position="1"/>
        <end position="22"/>
    </location>
</feature>
<dbReference type="PANTHER" id="PTHR12692">
    <property type="entry name" value="DOLICHYL-DIPHOSPHOOLIGOSACCHARIDE--PROTEIN GLYCOSYLTRANSFERASE-RELATED"/>
    <property type="match status" value="1"/>
</dbReference>
<dbReference type="AlphaFoldDB" id="A0ABD3CDB1"/>
<evidence type="ECO:0000313" key="11">
    <source>
        <dbReference type="EMBL" id="KAL3627558.1"/>
    </source>
</evidence>
<evidence type="ECO:0000256" key="8">
    <source>
        <dbReference type="ARBA" id="ARBA00023136"/>
    </source>
</evidence>
<organism evidence="11 12">
    <name type="scientific">Castilleja foliolosa</name>
    <dbReference type="NCBI Taxonomy" id="1961234"/>
    <lineage>
        <taxon>Eukaryota</taxon>
        <taxon>Viridiplantae</taxon>
        <taxon>Streptophyta</taxon>
        <taxon>Embryophyta</taxon>
        <taxon>Tracheophyta</taxon>
        <taxon>Spermatophyta</taxon>
        <taxon>Magnoliopsida</taxon>
        <taxon>eudicotyledons</taxon>
        <taxon>Gunneridae</taxon>
        <taxon>Pentapetalae</taxon>
        <taxon>asterids</taxon>
        <taxon>lamiids</taxon>
        <taxon>Lamiales</taxon>
        <taxon>Orobanchaceae</taxon>
        <taxon>Pedicularideae</taxon>
        <taxon>Castillejinae</taxon>
        <taxon>Castilleja</taxon>
    </lineage>
</organism>
<keyword evidence="7 9" id="KW-1133">Transmembrane helix</keyword>
<dbReference type="Gene3D" id="3.40.30.10">
    <property type="entry name" value="Glutaredoxin"/>
    <property type="match status" value="1"/>
</dbReference>
<evidence type="ECO:0008006" key="13">
    <source>
        <dbReference type="Google" id="ProtNLM"/>
    </source>
</evidence>
<comment type="subcellular location">
    <subcellularLocation>
        <location evidence="2">Endoplasmic reticulum membrane</location>
        <topology evidence="2">Multi-pass membrane protein</topology>
    </subcellularLocation>
</comment>
<keyword evidence="6" id="KW-0256">Endoplasmic reticulum</keyword>
<feature type="transmembrane region" description="Helical" evidence="9">
    <location>
        <begin position="299"/>
        <end position="318"/>
    </location>
</feature>
<reference evidence="12" key="1">
    <citation type="journal article" date="2024" name="IScience">
        <title>Strigolactones Initiate the Formation of Haustorium-like Structures in Castilleja.</title>
        <authorList>
            <person name="Buerger M."/>
            <person name="Peterson D."/>
            <person name="Chory J."/>
        </authorList>
    </citation>
    <scope>NUCLEOTIDE SEQUENCE [LARGE SCALE GENOMIC DNA]</scope>
</reference>
<comment type="caution">
    <text evidence="11">The sequence shown here is derived from an EMBL/GenBank/DDBJ whole genome shotgun (WGS) entry which is preliminary data.</text>
</comment>
<keyword evidence="5 10" id="KW-0732">Signal</keyword>
<dbReference type="InterPro" id="IPR021149">
    <property type="entry name" value="OligosaccharylTrfase_OST3/OST6"/>
</dbReference>
<evidence type="ECO:0000256" key="10">
    <source>
        <dbReference type="SAM" id="SignalP"/>
    </source>
</evidence>
<feature type="transmembrane region" description="Helical" evidence="9">
    <location>
        <begin position="268"/>
        <end position="292"/>
    </location>
</feature>
<evidence type="ECO:0000256" key="7">
    <source>
        <dbReference type="ARBA" id="ARBA00022989"/>
    </source>
</evidence>
<feature type="transmembrane region" description="Helical" evidence="9">
    <location>
        <begin position="216"/>
        <end position="236"/>
    </location>
</feature>
<protein>
    <recommendedName>
        <fullName evidence="13">Dolichyl-diphosphooligosaccharide--protein glycosyltransferase subunit 3B</fullName>
    </recommendedName>
</protein>
<accession>A0ABD3CDB1</accession>
<comment type="similarity">
    <text evidence="3">Belongs to the OST3/OST6 family.</text>
</comment>
<comment type="function">
    <text evidence="1">Subunit of the oligosaccharyl transferase (OST) complex that catalyzes the initial transfer of a defined glycan (Glc(3)Man(9)GlcNAc(2) in eukaryotes) from the lipid carrier dolichol-pyrophosphate to an asparagine residue within an Asn-X-Ser/Thr consensus motif in nascent polypeptide chains, the first step in protein N-glycosylation. N-glycosylation occurs cotranslationally and the complex associates with the Sec61 complex at the channel-forming translocon complex that mediates protein translocation across the endoplasmic reticulum (ER). All subunits are required for a maximal enzyme activity.</text>
</comment>
<name>A0ABD3CDB1_9LAMI</name>
<evidence type="ECO:0000256" key="4">
    <source>
        <dbReference type="ARBA" id="ARBA00022692"/>
    </source>
</evidence>
<evidence type="ECO:0000256" key="5">
    <source>
        <dbReference type="ARBA" id="ARBA00022729"/>
    </source>
</evidence>
<keyword evidence="4 9" id="KW-0812">Transmembrane</keyword>
<evidence type="ECO:0000313" key="12">
    <source>
        <dbReference type="Proteomes" id="UP001632038"/>
    </source>
</evidence>
<evidence type="ECO:0000256" key="1">
    <source>
        <dbReference type="ARBA" id="ARBA00002791"/>
    </source>
</evidence>
<sequence length="336" mass="37421">MAINPNSAVVLLLCLLAPPSSSVSPIISELSTLQSKSAAGVIHLTDALLRRVLSLPTPRPFHFIVFFDAQKLHSKPELALPTLKSEYSLISSSFQSNNPDKKTLIFFFEIEFEESQSSFAVFGINSLPSVRIIPPSAADLKTDSIQMEPSDFSRLAESMAEFINSNTNLSVGPINRPPPISKTQIYILIAAVLVWTPFLIKKLISGNTILHEKTAWMAGAIFVYFFSVSGTMFNVIRKMPLFLVDKQDPDKLVFFYKGSGMQLGAEGFAVGFLYTIVGLLLAFVVHGLVWVSNRAAQRLMMMIAMFVSVWAVREVVFLDNWKTGYRAHGYWPSSWR</sequence>
<dbReference type="EMBL" id="JAVIJP010000039">
    <property type="protein sequence ID" value="KAL3627558.1"/>
    <property type="molecule type" value="Genomic_DNA"/>
</dbReference>